<evidence type="ECO:0000313" key="1">
    <source>
        <dbReference type="EMBL" id="OIW35462.1"/>
    </source>
</evidence>
<dbReference type="OrthoDB" id="5238914at2759"/>
<keyword evidence="2" id="KW-1185">Reference proteome</keyword>
<evidence type="ECO:0000313" key="2">
    <source>
        <dbReference type="Proteomes" id="UP000182658"/>
    </source>
</evidence>
<sequence>MVAMTRKRKHDEEEACKIKTTTLLVPPPTPTTRQSPRLAKKQKLDYAQTALPLATPPDSTYGGDSPEATTTLTLDLPPVKKAFNKRVHWTPPTPIRTQASTTLKRGRKWEIFFGREIKDDCAGVTDELLCDFLENEVTARFPQGSTYTGATGQWSRTLDDGSTVVVKEGTTVVFLVEFEGDDLRKVQSFRDLVAEAARAYKSRFNQDAVLVCEIECLMDFI</sequence>
<name>A0A1J7J6Q6_9PEZI</name>
<dbReference type="AlphaFoldDB" id="A0A1J7J6Q6"/>
<dbReference type="InParanoid" id="A0A1J7J6Q6"/>
<accession>A0A1J7J6Q6</accession>
<dbReference type="Proteomes" id="UP000182658">
    <property type="component" value="Unassembled WGS sequence"/>
</dbReference>
<dbReference type="EMBL" id="KV875093">
    <property type="protein sequence ID" value="OIW35462.1"/>
    <property type="molecule type" value="Genomic_DNA"/>
</dbReference>
<dbReference type="InterPro" id="IPR021957">
    <property type="entry name" value="DUF3574"/>
</dbReference>
<proteinExistence type="predicted"/>
<organism evidence="1 2">
    <name type="scientific">Coniochaeta ligniaria NRRL 30616</name>
    <dbReference type="NCBI Taxonomy" id="1408157"/>
    <lineage>
        <taxon>Eukaryota</taxon>
        <taxon>Fungi</taxon>
        <taxon>Dikarya</taxon>
        <taxon>Ascomycota</taxon>
        <taxon>Pezizomycotina</taxon>
        <taxon>Sordariomycetes</taxon>
        <taxon>Sordariomycetidae</taxon>
        <taxon>Coniochaetales</taxon>
        <taxon>Coniochaetaceae</taxon>
        <taxon>Coniochaeta</taxon>
    </lineage>
</organism>
<dbReference type="Pfam" id="PF12098">
    <property type="entry name" value="DUF3574"/>
    <property type="match status" value="1"/>
</dbReference>
<reference evidence="1 2" key="1">
    <citation type="submission" date="2016-10" db="EMBL/GenBank/DDBJ databases">
        <title>Draft genome sequence of Coniochaeta ligniaria NRRL30616, a lignocellulolytic fungus for bioabatement of inhibitors in plant biomass hydrolysates.</title>
        <authorList>
            <consortium name="DOE Joint Genome Institute"/>
            <person name="Jimenez D.J."/>
            <person name="Hector R.E."/>
            <person name="Riley R."/>
            <person name="Sun H."/>
            <person name="Grigoriev I.V."/>
            <person name="Van Elsas J.D."/>
            <person name="Nichols N.N."/>
        </authorList>
    </citation>
    <scope>NUCLEOTIDE SEQUENCE [LARGE SCALE GENOMIC DNA]</scope>
    <source>
        <strain evidence="1 2">NRRL 30616</strain>
    </source>
</reference>
<gene>
    <name evidence="1" type="ORF">CONLIGDRAFT_689906</name>
</gene>
<protein>
    <submittedName>
        <fullName evidence="1">Uncharacterized protein</fullName>
    </submittedName>
</protein>